<feature type="transmembrane region" description="Helical" evidence="6">
    <location>
        <begin position="405"/>
        <end position="426"/>
    </location>
</feature>
<comment type="subcellular location">
    <subcellularLocation>
        <location evidence="1">Cell membrane</location>
        <topology evidence="1">Multi-pass membrane protein</topology>
    </subcellularLocation>
</comment>
<accession>A0A0E2AUW6</accession>
<feature type="transmembrane region" description="Helical" evidence="6">
    <location>
        <begin position="273"/>
        <end position="293"/>
    </location>
</feature>
<sequence>MKFRSGYFQLFINIFTNVIAFGTSLCVSFVLTPYLISNLGKDVYSFFPLANNFVNYMSIVIIALNSMAARFISIEIFKSNNVKAQEYISSIFISNVFLSVFLLFPAVLIVCSLETLLNIPNSSIPDVKLLFALIFLSMIVNTLSSVFGVSVFAKNRLDLKAYKEIIQGLLKGLLLLVLFLIYPPSIIYLGIVAVGLSFTNFGIDFIFTRKLFPTYVISFSYFRYNLVKEVLISGMWNSINSLGSILLLGMSLFLANILIGSDASGELSIVQTLSGFMCGIIVLIYSVFLPRMTEKYANESYEHLAKEVRFSQKILSYFATTPTLLIILFGNSFFSLWMPRENSDYLQCLSVISMIPLLVHGNMWTIYGLNMTLNKQKNPSITLILFGVLNIVLVYFDHILLKGNLISLISISSFINVVYYLFYIPLYSTRQLGIKKIYFYSHMIKTFIFCLVVVIFGMIFKNSLYINSWGLFFFYNIIFGCLFLLLHVWFTLNRGEKEKLIVWVKKKIQ</sequence>
<keyword evidence="3 6" id="KW-0812">Transmembrane</keyword>
<evidence type="ECO:0000256" key="1">
    <source>
        <dbReference type="ARBA" id="ARBA00004651"/>
    </source>
</evidence>
<dbReference type="AlphaFoldDB" id="A0A0E2AUW6"/>
<feature type="transmembrane region" description="Helical" evidence="6">
    <location>
        <begin position="89"/>
        <end position="110"/>
    </location>
</feature>
<evidence type="ECO:0000256" key="5">
    <source>
        <dbReference type="ARBA" id="ARBA00023136"/>
    </source>
</evidence>
<dbReference type="PANTHER" id="PTHR30250:SF26">
    <property type="entry name" value="PSMA PROTEIN"/>
    <property type="match status" value="1"/>
</dbReference>
<keyword evidence="4 6" id="KW-1133">Transmembrane helix</keyword>
<evidence type="ECO:0000256" key="3">
    <source>
        <dbReference type="ARBA" id="ARBA00022692"/>
    </source>
</evidence>
<dbReference type="PANTHER" id="PTHR30250">
    <property type="entry name" value="PST FAMILY PREDICTED COLANIC ACID TRANSPORTER"/>
    <property type="match status" value="1"/>
</dbReference>
<evidence type="ECO:0008006" key="9">
    <source>
        <dbReference type="Google" id="ProtNLM"/>
    </source>
</evidence>
<feature type="transmembrane region" description="Helical" evidence="6">
    <location>
        <begin position="349"/>
        <end position="369"/>
    </location>
</feature>
<feature type="transmembrane region" description="Helical" evidence="6">
    <location>
        <begin position="210"/>
        <end position="227"/>
    </location>
</feature>
<evidence type="ECO:0000256" key="2">
    <source>
        <dbReference type="ARBA" id="ARBA00022475"/>
    </source>
</evidence>
<feature type="transmembrane region" description="Helical" evidence="6">
    <location>
        <begin position="381"/>
        <end position="399"/>
    </location>
</feature>
<proteinExistence type="predicted"/>
<dbReference type="EMBL" id="AGXN01000005">
    <property type="protein sequence ID" value="EIY99793.1"/>
    <property type="molecule type" value="Genomic_DNA"/>
</dbReference>
<feature type="transmembrane region" description="Helical" evidence="6">
    <location>
        <begin position="239"/>
        <end position="261"/>
    </location>
</feature>
<keyword evidence="5 6" id="KW-0472">Membrane</keyword>
<feature type="transmembrane region" description="Helical" evidence="6">
    <location>
        <begin position="472"/>
        <end position="492"/>
    </location>
</feature>
<feature type="transmembrane region" description="Helical" evidence="6">
    <location>
        <begin position="12"/>
        <end position="36"/>
    </location>
</feature>
<dbReference type="RefSeq" id="WP_005795874.1">
    <property type="nucleotide sequence ID" value="NZ_JH724215.1"/>
</dbReference>
<feature type="transmembrane region" description="Helical" evidence="6">
    <location>
        <begin position="56"/>
        <end position="77"/>
    </location>
</feature>
<dbReference type="InterPro" id="IPR050833">
    <property type="entry name" value="Poly_Biosynth_Transport"/>
</dbReference>
<feature type="transmembrane region" description="Helical" evidence="6">
    <location>
        <begin position="130"/>
        <end position="153"/>
    </location>
</feature>
<dbReference type="GO" id="GO:0005886">
    <property type="term" value="C:plasma membrane"/>
    <property type="evidence" value="ECO:0007669"/>
    <property type="project" value="UniProtKB-SubCell"/>
</dbReference>
<name>A0A0E2AUW6_BACFG</name>
<reference evidence="7 8" key="1">
    <citation type="submission" date="2012-02" db="EMBL/GenBank/DDBJ databases">
        <title>The Genome Sequence of Bacteroides fragilis CL07T12C05.</title>
        <authorList>
            <consortium name="The Broad Institute Genome Sequencing Platform"/>
            <person name="Earl A."/>
            <person name="Ward D."/>
            <person name="Feldgarden M."/>
            <person name="Gevers D."/>
            <person name="Zitomersky N.L."/>
            <person name="Coyne M.J."/>
            <person name="Comstock L.E."/>
            <person name="Young S.K."/>
            <person name="Zeng Q."/>
            <person name="Gargeya S."/>
            <person name="Fitzgerald M."/>
            <person name="Haas B."/>
            <person name="Abouelleil A."/>
            <person name="Alvarado L."/>
            <person name="Arachchi H.M."/>
            <person name="Berlin A."/>
            <person name="Chapman S.B."/>
            <person name="Gearin G."/>
            <person name="Goldberg J."/>
            <person name="Griggs A."/>
            <person name="Gujja S."/>
            <person name="Hansen M."/>
            <person name="Heiman D."/>
            <person name="Howarth C."/>
            <person name="Larimer J."/>
            <person name="Lui A."/>
            <person name="MacDonald P.J.P."/>
            <person name="McCowen C."/>
            <person name="Montmayeur A."/>
            <person name="Murphy C."/>
            <person name="Neiman D."/>
            <person name="Pearson M."/>
            <person name="Priest M."/>
            <person name="Roberts A."/>
            <person name="Saif S."/>
            <person name="Shea T."/>
            <person name="Sisk P."/>
            <person name="Stolte C."/>
            <person name="Sykes S."/>
            <person name="Wortman J."/>
            <person name="Nusbaum C."/>
            <person name="Birren B."/>
        </authorList>
    </citation>
    <scope>NUCLEOTIDE SEQUENCE [LARGE SCALE GENOMIC DNA]</scope>
    <source>
        <strain evidence="7 8">CL07T12C05</strain>
    </source>
</reference>
<dbReference type="Proteomes" id="UP000003879">
    <property type="component" value="Unassembled WGS sequence"/>
</dbReference>
<feature type="transmembrane region" description="Helical" evidence="6">
    <location>
        <begin position="173"/>
        <end position="198"/>
    </location>
</feature>
<dbReference type="HOGENOM" id="CLU_039594_1_0_10"/>
<comment type="caution">
    <text evidence="7">The sequence shown here is derived from an EMBL/GenBank/DDBJ whole genome shotgun (WGS) entry which is preliminary data.</text>
</comment>
<evidence type="ECO:0000313" key="7">
    <source>
        <dbReference type="EMBL" id="EIY99793.1"/>
    </source>
</evidence>
<feature type="transmembrane region" description="Helical" evidence="6">
    <location>
        <begin position="438"/>
        <end position="460"/>
    </location>
</feature>
<evidence type="ECO:0000256" key="6">
    <source>
        <dbReference type="SAM" id="Phobius"/>
    </source>
</evidence>
<organism evidence="7 8">
    <name type="scientific">Bacteroides fragilis CL07T12C05</name>
    <dbReference type="NCBI Taxonomy" id="997883"/>
    <lineage>
        <taxon>Bacteria</taxon>
        <taxon>Pseudomonadati</taxon>
        <taxon>Bacteroidota</taxon>
        <taxon>Bacteroidia</taxon>
        <taxon>Bacteroidales</taxon>
        <taxon>Bacteroidaceae</taxon>
        <taxon>Bacteroides</taxon>
    </lineage>
</organism>
<keyword evidence="2" id="KW-1003">Cell membrane</keyword>
<evidence type="ECO:0000256" key="4">
    <source>
        <dbReference type="ARBA" id="ARBA00022989"/>
    </source>
</evidence>
<evidence type="ECO:0000313" key="8">
    <source>
        <dbReference type="Proteomes" id="UP000003879"/>
    </source>
</evidence>
<feature type="transmembrane region" description="Helical" evidence="6">
    <location>
        <begin position="314"/>
        <end position="337"/>
    </location>
</feature>
<dbReference type="PATRIC" id="fig|997883.3.peg.1163"/>
<gene>
    <name evidence="7" type="ORF">HMPREF1056_01094</name>
</gene>
<protein>
    <recommendedName>
        <fullName evidence="9">Polysaccharide biosynthesis protein C-terminal domain-containing protein</fullName>
    </recommendedName>
</protein>